<protein>
    <submittedName>
        <fullName evidence="3">Universal stress protein UspA</fullName>
    </submittedName>
</protein>
<feature type="domain" description="UspA" evidence="2">
    <location>
        <begin position="2"/>
        <end position="140"/>
    </location>
</feature>
<reference evidence="3 4" key="1">
    <citation type="submission" date="2014-02" db="EMBL/GenBank/DDBJ databases">
        <title>Draft Genome of Hylemonella gracilis isolated from the Niagara River.</title>
        <authorList>
            <person name="Pawlowski D.R."/>
            <person name="Koudelka G.B."/>
        </authorList>
    </citation>
    <scope>NUCLEOTIDE SEQUENCE [LARGE SCALE GENOMIC DNA]</scope>
    <source>
        <strain evidence="3 4">Niagara R</strain>
    </source>
</reference>
<dbReference type="OrthoDB" id="9792500at2"/>
<evidence type="ECO:0000256" key="1">
    <source>
        <dbReference type="ARBA" id="ARBA00008791"/>
    </source>
</evidence>
<accession>A0A016XDB4</accession>
<comment type="caution">
    <text evidence="3">The sequence shown here is derived from an EMBL/GenBank/DDBJ whole genome shotgun (WGS) entry which is preliminary data.</text>
</comment>
<organism evidence="3 4">
    <name type="scientific">Hylemonella gracilis str. Niagara R</name>
    <dbReference type="NCBI Taxonomy" id="1458275"/>
    <lineage>
        <taxon>Bacteria</taxon>
        <taxon>Pseudomonadati</taxon>
        <taxon>Pseudomonadota</taxon>
        <taxon>Betaproteobacteria</taxon>
        <taxon>Burkholderiales</taxon>
        <taxon>Comamonadaceae</taxon>
        <taxon>Hylemonella</taxon>
    </lineage>
</organism>
<name>A0A016XDB4_9BURK</name>
<dbReference type="Proteomes" id="UP000023268">
    <property type="component" value="Unassembled WGS sequence"/>
</dbReference>
<dbReference type="AlphaFoldDB" id="A0A016XDB4"/>
<sequence>MKILLAVDGSEYTKKMLAYLAAHDTLLGADHQYVLFTVQPALPPRAKAALGKEIVDKYYEEESEKVLKPVTKFLAQQGITAKTDWKVGNAGDLIAKLAASGKFDLLVMGSHGHGTLGNLILGSVATKVLANCNVPVLIVR</sequence>
<comment type="similarity">
    <text evidence="1">Belongs to the universal stress protein A family.</text>
</comment>
<dbReference type="InterPro" id="IPR006016">
    <property type="entry name" value="UspA"/>
</dbReference>
<dbReference type="PRINTS" id="PR01438">
    <property type="entry name" value="UNVRSLSTRESS"/>
</dbReference>
<dbReference type="EMBL" id="JEMG01000001">
    <property type="protein sequence ID" value="EYC49831.1"/>
    <property type="molecule type" value="Genomic_DNA"/>
</dbReference>
<dbReference type="Pfam" id="PF00582">
    <property type="entry name" value="Usp"/>
    <property type="match status" value="1"/>
</dbReference>
<gene>
    <name evidence="3" type="ORF">AZ34_01250</name>
</gene>
<dbReference type="PANTHER" id="PTHR31964:SF113">
    <property type="entry name" value="USPA DOMAIN-CONTAINING PROTEIN"/>
    <property type="match status" value="1"/>
</dbReference>
<dbReference type="InterPro" id="IPR006015">
    <property type="entry name" value="Universal_stress_UspA"/>
</dbReference>
<dbReference type="SUPFAM" id="SSF52402">
    <property type="entry name" value="Adenine nucleotide alpha hydrolases-like"/>
    <property type="match status" value="1"/>
</dbReference>
<dbReference type="Gene3D" id="3.40.50.620">
    <property type="entry name" value="HUPs"/>
    <property type="match status" value="1"/>
</dbReference>
<dbReference type="RefSeq" id="WP_035603926.1">
    <property type="nucleotide sequence ID" value="NZ_JEMG01000001.1"/>
</dbReference>
<dbReference type="eggNOG" id="COG0589">
    <property type="taxonomic scope" value="Bacteria"/>
</dbReference>
<dbReference type="STRING" id="1458275.AZ34_01250"/>
<dbReference type="InterPro" id="IPR014729">
    <property type="entry name" value="Rossmann-like_a/b/a_fold"/>
</dbReference>
<evidence type="ECO:0000259" key="2">
    <source>
        <dbReference type="Pfam" id="PF00582"/>
    </source>
</evidence>
<dbReference type="PANTHER" id="PTHR31964">
    <property type="entry name" value="ADENINE NUCLEOTIDE ALPHA HYDROLASES-LIKE SUPERFAMILY PROTEIN"/>
    <property type="match status" value="1"/>
</dbReference>
<evidence type="ECO:0000313" key="4">
    <source>
        <dbReference type="Proteomes" id="UP000023268"/>
    </source>
</evidence>
<dbReference type="CDD" id="cd23659">
    <property type="entry name" value="USP_At3g01520-like"/>
    <property type="match status" value="1"/>
</dbReference>
<proteinExistence type="inferred from homology"/>
<evidence type="ECO:0000313" key="3">
    <source>
        <dbReference type="EMBL" id="EYC49831.1"/>
    </source>
</evidence>